<dbReference type="AlphaFoldDB" id="A0A7X3KQT4"/>
<dbReference type="EMBL" id="WTKP01000007">
    <property type="protein sequence ID" value="MWJ28829.1"/>
    <property type="molecule type" value="Genomic_DNA"/>
</dbReference>
<name>A0A7X3KQT4_9GAMM</name>
<proteinExistence type="predicted"/>
<sequence>MSNGQEKGQENLQAVQQWIAERDALGDYGEYERRGVVNRSALFAELNIARSTYGSNAEIRKLIEDADARWYGAKEADTKAHKTARERSEKKAAVTNAEVNKLMDQIVKLKAENAQLKRENEKYAAMKEVLLETGCQPR</sequence>
<evidence type="ECO:0000256" key="1">
    <source>
        <dbReference type="SAM" id="Coils"/>
    </source>
</evidence>
<protein>
    <submittedName>
        <fullName evidence="2">Uncharacterized protein</fullName>
    </submittedName>
</protein>
<feature type="coiled-coil region" evidence="1">
    <location>
        <begin position="85"/>
        <end position="133"/>
    </location>
</feature>
<evidence type="ECO:0000313" key="3">
    <source>
        <dbReference type="Proteomes" id="UP000437638"/>
    </source>
</evidence>
<keyword evidence="3" id="KW-1185">Reference proteome</keyword>
<reference evidence="2 3" key="1">
    <citation type="submission" date="2019-12" db="EMBL/GenBank/DDBJ databases">
        <title>Halomonas rutogse sp. nov. isolated from two lakes on Tibetan Plateau.</title>
        <authorList>
            <person name="Gao P."/>
        </authorList>
    </citation>
    <scope>NUCLEOTIDE SEQUENCE [LARGE SCALE GENOMIC DNA]</scope>
    <source>
        <strain evidence="2 3">ZH2S</strain>
    </source>
</reference>
<organism evidence="2 3">
    <name type="scientific">Vreelandella zhuhanensis</name>
    <dbReference type="NCBI Taxonomy" id="2684210"/>
    <lineage>
        <taxon>Bacteria</taxon>
        <taxon>Pseudomonadati</taxon>
        <taxon>Pseudomonadota</taxon>
        <taxon>Gammaproteobacteria</taxon>
        <taxon>Oceanospirillales</taxon>
        <taxon>Halomonadaceae</taxon>
        <taxon>Vreelandella</taxon>
    </lineage>
</organism>
<comment type="caution">
    <text evidence="2">The sequence shown here is derived from an EMBL/GenBank/DDBJ whole genome shotgun (WGS) entry which is preliminary data.</text>
</comment>
<dbReference type="RefSeq" id="WP_160419183.1">
    <property type="nucleotide sequence ID" value="NZ_WTKP01000007.1"/>
</dbReference>
<keyword evidence="1" id="KW-0175">Coiled coil</keyword>
<dbReference type="Proteomes" id="UP000437638">
    <property type="component" value="Unassembled WGS sequence"/>
</dbReference>
<evidence type="ECO:0000313" key="2">
    <source>
        <dbReference type="EMBL" id="MWJ28829.1"/>
    </source>
</evidence>
<gene>
    <name evidence="2" type="ORF">GPM19_11575</name>
</gene>
<accession>A0A7X3KQT4</accession>